<dbReference type="GO" id="GO:0005829">
    <property type="term" value="C:cytosol"/>
    <property type="evidence" value="ECO:0007669"/>
    <property type="project" value="TreeGrafter"/>
</dbReference>
<comment type="subcellular location">
    <subcellularLocation>
        <location evidence="9">Cytoplasm</location>
    </subcellularLocation>
</comment>
<feature type="binding site" evidence="9">
    <location>
        <position position="223"/>
    </location>
    <ligand>
        <name>Zn(2+)</name>
        <dbReference type="ChEBI" id="CHEBI:29105"/>
    </ligand>
</feature>
<comment type="similarity">
    <text evidence="9">Belongs to the class-I aminoacyl-tRNA synthetase family.</text>
</comment>
<evidence type="ECO:0000256" key="4">
    <source>
        <dbReference type="ARBA" id="ARBA00022741"/>
    </source>
</evidence>
<reference evidence="13" key="1">
    <citation type="submission" date="2017-09" db="EMBL/GenBank/DDBJ databases">
        <title>Depth-based differentiation of microbial function through sediment-hosted aquifers and enrichment of novel symbionts in the deep terrestrial subsurface.</title>
        <authorList>
            <person name="Probst A.J."/>
            <person name="Ladd B."/>
            <person name="Jarett J.K."/>
            <person name="Geller-Mcgrath D.E."/>
            <person name="Sieber C.M.K."/>
            <person name="Emerson J.B."/>
            <person name="Anantharaman K."/>
            <person name="Thomas B.C."/>
            <person name="Malmstrom R."/>
            <person name="Stieglmeier M."/>
            <person name="Klingl A."/>
            <person name="Woyke T."/>
            <person name="Ryan C.M."/>
            <person name="Banfield J.F."/>
        </authorList>
    </citation>
    <scope>NUCLEOTIDE SEQUENCE [LARGE SCALE GENOMIC DNA]</scope>
</reference>
<dbReference type="InterPro" id="IPR014729">
    <property type="entry name" value="Rossmann-like_a/b/a_fold"/>
</dbReference>
<evidence type="ECO:0000313" key="13">
    <source>
        <dbReference type="Proteomes" id="UP000228700"/>
    </source>
</evidence>
<feature type="domain" description="Cysteinyl-tRNA ligase anticodon binding" evidence="11">
    <location>
        <begin position="411"/>
        <end position="457"/>
    </location>
</feature>
<evidence type="ECO:0000259" key="11">
    <source>
        <dbReference type="Pfam" id="PF23493"/>
    </source>
</evidence>
<dbReference type="PANTHER" id="PTHR10890:SF3">
    <property type="entry name" value="CYSTEINE--TRNA LIGASE, CYTOPLASMIC"/>
    <property type="match status" value="1"/>
</dbReference>
<dbReference type="Gene3D" id="1.20.120.1910">
    <property type="entry name" value="Cysteine-tRNA ligase, C-terminal anti-codon recognition domain"/>
    <property type="match status" value="1"/>
</dbReference>
<dbReference type="GO" id="GO:0006423">
    <property type="term" value="P:cysteinyl-tRNA aminoacylation"/>
    <property type="evidence" value="ECO:0007669"/>
    <property type="project" value="UniProtKB-UniRule"/>
</dbReference>
<evidence type="ECO:0000313" key="12">
    <source>
        <dbReference type="EMBL" id="PJE74358.1"/>
    </source>
</evidence>
<dbReference type="SUPFAM" id="SSF47323">
    <property type="entry name" value="Anticodon-binding domain of a subclass of class I aminoacyl-tRNA synthetases"/>
    <property type="match status" value="1"/>
</dbReference>
<comment type="catalytic activity">
    <reaction evidence="9">
        <text>tRNA(Cys) + L-cysteine + ATP = L-cysteinyl-tRNA(Cys) + AMP + diphosphate</text>
        <dbReference type="Rhea" id="RHEA:17773"/>
        <dbReference type="Rhea" id="RHEA-COMP:9661"/>
        <dbReference type="Rhea" id="RHEA-COMP:9679"/>
        <dbReference type="ChEBI" id="CHEBI:30616"/>
        <dbReference type="ChEBI" id="CHEBI:33019"/>
        <dbReference type="ChEBI" id="CHEBI:35235"/>
        <dbReference type="ChEBI" id="CHEBI:78442"/>
        <dbReference type="ChEBI" id="CHEBI:78517"/>
        <dbReference type="ChEBI" id="CHEBI:456215"/>
        <dbReference type="EC" id="6.1.1.16"/>
    </reaction>
</comment>
<dbReference type="EMBL" id="PFEQ01000009">
    <property type="protein sequence ID" value="PJE74358.1"/>
    <property type="molecule type" value="Genomic_DNA"/>
</dbReference>
<dbReference type="AlphaFoldDB" id="A0A2M8LCM6"/>
<gene>
    <name evidence="9" type="primary">cysS</name>
    <name evidence="12" type="ORF">COV01_02485</name>
</gene>
<dbReference type="NCBIfam" id="TIGR00435">
    <property type="entry name" value="cysS"/>
    <property type="match status" value="1"/>
</dbReference>
<dbReference type="GO" id="GO:0005524">
    <property type="term" value="F:ATP binding"/>
    <property type="evidence" value="ECO:0007669"/>
    <property type="project" value="UniProtKB-UniRule"/>
</dbReference>
<evidence type="ECO:0000256" key="7">
    <source>
        <dbReference type="ARBA" id="ARBA00022917"/>
    </source>
</evidence>
<dbReference type="InterPro" id="IPR015803">
    <property type="entry name" value="Cys-tRNA-ligase"/>
</dbReference>
<evidence type="ECO:0000256" key="2">
    <source>
        <dbReference type="ARBA" id="ARBA00022598"/>
    </source>
</evidence>
<protein>
    <recommendedName>
        <fullName evidence="9">Cysteine--tRNA ligase</fullName>
        <ecNumber evidence="9">6.1.1.16</ecNumber>
    </recommendedName>
    <alternativeName>
        <fullName evidence="9">Cysteinyl-tRNA synthetase</fullName>
        <shortName evidence="9">CysRS</shortName>
    </alternativeName>
</protein>
<evidence type="ECO:0000256" key="5">
    <source>
        <dbReference type="ARBA" id="ARBA00022833"/>
    </source>
</evidence>
<dbReference type="PANTHER" id="PTHR10890">
    <property type="entry name" value="CYSTEINYL-TRNA SYNTHETASE"/>
    <property type="match status" value="1"/>
</dbReference>
<dbReference type="Pfam" id="PF23493">
    <property type="entry name" value="CysS_C"/>
    <property type="match status" value="1"/>
</dbReference>
<evidence type="ECO:0000256" key="1">
    <source>
        <dbReference type="ARBA" id="ARBA00011245"/>
    </source>
</evidence>
<feature type="domain" description="tRNA synthetases class I catalytic" evidence="10">
    <location>
        <begin position="16"/>
        <end position="328"/>
    </location>
</feature>
<evidence type="ECO:0000259" key="10">
    <source>
        <dbReference type="Pfam" id="PF01406"/>
    </source>
</evidence>
<keyword evidence="2 9" id="KW-0436">Ligase</keyword>
<keyword evidence="6 9" id="KW-0067">ATP-binding</keyword>
<name>A0A2M8LCM6_9BACT</name>
<comment type="caution">
    <text evidence="12">The sequence shown here is derived from an EMBL/GenBank/DDBJ whole genome shotgun (WGS) entry which is preliminary data.</text>
</comment>
<dbReference type="CDD" id="cd00672">
    <property type="entry name" value="CysRS_core"/>
    <property type="match status" value="1"/>
</dbReference>
<dbReference type="Gene3D" id="3.40.50.620">
    <property type="entry name" value="HUPs"/>
    <property type="match status" value="1"/>
</dbReference>
<feature type="binding site" evidence="9">
    <location>
        <position position="29"/>
    </location>
    <ligand>
        <name>Zn(2+)</name>
        <dbReference type="ChEBI" id="CHEBI:29105"/>
    </ligand>
</feature>
<dbReference type="InterPro" id="IPR024909">
    <property type="entry name" value="Cys-tRNA/MSH_ligase"/>
</dbReference>
<keyword evidence="7 9" id="KW-0648">Protein biosynthesis</keyword>
<organism evidence="12 13">
    <name type="scientific">Candidatus Taylorbacteria bacterium CG10_big_fil_rev_8_21_14_0_10_41_48</name>
    <dbReference type="NCBI Taxonomy" id="1975024"/>
    <lineage>
        <taxon>Bacteria</taxon>
        <taxon>Candidatus Tayloriibacteriota</taxon>
    </lineage>
</organism>
<keyword evidence="4 9" id="KW-0547">Nucleotide-binding</keyword>
<dbReference type="PRINTS" id="PR00983">
    <property type="entry name" value="TRNASYNTHCYS"/>
</dbReference>
<dbReference type="GO" id="GO:0004817">
    <property type="term" value="F:cysteine-tRNA ligase activity"/>
    <property type="evidence" value="ECO:0007669"/>
    <property type="project" value="UniProtKB-UniRule"/>
</dbReference>
<proteinExistence type="inferred from homology"/>
<accession>A0A2M8LCM6</accession>
<dbReference type="Pfam" id="PF01406">
    <property type="entry name" value="tRNA-synt_1e"/>
    <property type="match status" value="1"/>
</dbReference>
<evidence type="ECO:0000256" key="9">
    <source>
        <dbReference type="HAMAP-Rule" id="MF_00041"/>
    </source>
</evidence>
<feature type="binding site" evidence="9">
    <location>
        <position position="283"/>
    </location>
    <ligand>
        <name>ATP</name>
        <dbReference type="ChEBI" id="CHEBI:30616"/>
    </ligand>
</feature>
<comment type="subunit">
    <text evidence="1 9">Monomer.</text>
</comment>
<keyword evidence="3 9" id="KW-0479">Metal-binding</keyword>
<keyword evidence="5 9" id="KW-0862">Zinc</keyword>
<comment type="cofactor">
    <cofactor evidence="9">
        <name>Zn(2+)</name>
        <dbReference type="ChEBI" id="CHEBI:29105"/>
    </cofactor>
    <text evidence="9">Binds 1 zinc ion per subunit.</text>
</comment>
<keyword evidence="8 9" id="KW-0030">Aminoacyl-tRNA synthetase</keyword>
<evidence type="ECO:0000256" key="8">
    <source>
        <dbReference type="ARBA" id="ARBA00023146"/>
    </source>
</evidence>
<dbReference type="GO" id="GO:0008270">
    <property type="term" value="F:zinc ion binding"/>
    <property type="evidence" value="ECO:0007669"/>
    <property type="project" value="UniProtKB-UniRule"/>
</dbReference>
<dbReference type="EC" id="6.1.1.16" evidence="9"/>
<feature type="short sequence motif" description="'HIGH' region" evidence="9">
    <location>
        <begin position="31"/>
        <end position="41"/>
    </location>
</feature>
<dbReference type="Proteomes" id="UP000228700">
    <property type="component" value="Unassembled WGS sequence"/>
</dbReference>
<dbReference type="SUPFAM" id="SSF52374">
    <property type="entry name" value="Nucleotidylyl transferase"/>
    <property type="match status" value="1"/>
</dbReference>
<sequence>MDIHLTNTLSGKKDIFKPIKNGEVGMYHCGPTVYNYPHIGNLRAYIFADTLKRLFLYAGYRVNQVINITDVGHLVSDGDQGEDKVEKMAREQKKTAHDITTFYTDVFFQNLKDLNIDTRNTHFPRASEHVPEQIHIIETLEKKGFTYQISDGVYFDTSKFPNYGKLGNINLEGLREGERIGVNSEKKNLTDFALWKFSQKKEKRQQEWNSPWGVGFPGWHIECSAMSMKYLGDVFDIHTGGIDHIPVHHQNEIAQSEGATGKPFVHYWLHSAFMNIDGGKMAKSSGNFLTLDELKNKGISPLAYRYLILGARYSTPLSFTEVSVEAAQKGYENLRRSTEKLSILENIESNSSYRTKIEEFISDDLNTAGIMSLVPEILGNSSLRPGEKRYLISIIDSLTGLDLLKKPDAAPVEVQKILLRREKAKKEQDWKQADSLREKIQAFGYEVMDTKDGQEVRKL</sequence>
<dbReference type="InterPro" id="IPR009080">
    <property type="entry name" value="tRNAsynth_Ia_anticodon-bd"/>
</dbReference>
<dbReference type="InterPro" id="IPR056411">
    <property type="entry name" value="CysS_C"/>
</dbReference>
<evidence type="ECO:0000256" key="6">
    <source>
        <dbReference type="ARBA" id="ARBA00022840"/>
    </source>
</evidence>
<feature type="binding site" evidence="9">
    <location>
        <position position="252"/>
    </location>
    <ligand>
        <name>Zn(2+)</name>
        <dbReference type="ChEBI" id="CHEBI:29105"/>
    </ligand>
</feature>
<feature type="short sequence motif" description="'KMSKS' region" evidence="9">
    <location>
        <begin position="280"/>
        <end position="284"/>
    </location>
</feature>
<keyword evidence="9" id="KW-0963">Cytoplasm</keyword>
<dbReference type="InterPro" id="IPR032678">
    <property type="entry name" value="tRNA-synt_1_cat_dom"/>
</dbReference>
<dbReference type="HAMAP" id="MF_00041">
    <property type="entry name" value="Cys_tRNA_synth"/>
    <property type="match status" value="1"/>
</dbReference>
<evidence type="ECO:0000256" key="3">
    <source>
        <dbReference type="ARBA" id="ARBA00022723"/>
    </source>
</evidence>
<feature type="binding site" evidence="9">
    <location>
        <position position="248"/>
    </location>
    <ligand>
        <name>Zn(2+)</name>
        <dbReference type="ChEBI" id="CHEBI:29105"/>
    </ligand>
</feature>